<name>A0AAW2ZGG6_9EUKA</name>
<comment type="caution">
    <text evidence="2">The sequence shown here is derived from an EMBL/GenBank/DDBJ whole genome shotgun (WGS) entry which is preliminary data.</text>
</comment>
<proteinExistence type="predicted"/>
<keyword evidence="2" id="KW-0132">Cell division</keyword>
<accession>A0AAW2ZGG6</accession>
<keyword evidence="3" id="KW-1185">Reference proteome</keyword>
<feature type="compositionally biased region" description="Acidic residues" evidence="1">
    <location>
        <begin position="98"/>
        <end position="108"/>
    </location>
</feature>
<organism evidence="2 3">
    <name type="scientific">Acrasis kona</name>
    <dbReference type="NCBI Taxonomy" id="1008807"/>
    <lineage>
        <taxon>Eukaryota</taxon>
        <taxon>Discoba</taxon>
        <taxon>Heterolobosea</taxon>
        <taxon>Tetramitia</taxon>
        <taxon>Eutetramitia</taxon>
        <taxon>Acrasidae</taxon>
        <taxon>Acrasis</taxon>
    </lineage>
</organism>
<dbReference type="EMBL" id="JAOPGA020001447">
    <property type="protein sequence ID" value="KAL0488525.1"/>
    <property type="molecule type" value="Genomic_DNA"/>
</dbReference>
<evidence type="ECO:0000313" key="3">
    <source>
        <dbReference type="Proteomes" id="UP001431209"/>
    </source>
</evidence>
<dbReference type="GO" id="GO:0051301">
    <property type="term" value="P:cell division"/>
    <property type="evidence" value="ECO:0007669"/>
    <property type="project" value="UniProtKB-KW"/>
</dbReference>
<gene>
    <name evidence="2" type="ORF">AKO1_015714</name>
</gene>
<feature type="region of interest" description="Disordered" evidence="1">
    <location>
        <begin position="57"/>
        <end position="111"/>
    </location>
</feature>
<evidence type="ECO:0000313" key="2">
    <source>
        <dbReference type="EMBL" id="KAL0488525.1"/>
    </source>
</evidence>
<sequence>MSFIPDHVFMIKNTYPSPDTNNKLATDMMRHLYENRDFYELRGHEGERQLQSIMDNVYGDDQDDQDDLDDQDQDDQDQDDQDDQDDEMGEEQGPLPREEEEEEEDEVMESQHTTLMRKVISSFTKKACCALELEGDFKNFITTGQATSARSSSDTKKVQENFLYNWRARVKGDRCGTEEGRYLRIIREYPNFVETSIFILNGENTTSRQGLMQLTIEFRGKALELK</sequence>
<keyword evidence="2" id="KW-0131">Cell cycle</keyword>
<dbReference type="Proteomes" id="UP001431209">
    <property type="component" value="Unassembled WGS sequence"/>
</dbReference>
<protein>
    <submittedName>
        <fullName evidence="2">Cell division protein SepF</fullName>
    </submittedName>
</protein>
<reference evidence="2 3" key="1">
    <citation type="submission" date="2024-03" db="EMBL/GenBank/DDBJ databases">
        <title>The Acrasis kona genome and developmental transcriptomes reveal deep origins of eukaryotic multicellular pathways.</title>
        <authorList>
            <person name="Sheikh S."/>
            <person name="Fu C.-J."/>
            <person name="Brown M.W."/>
            <person name="Baldauf S.L."/>
        </authorList>
    </citation>
    <scope>NUCLEOTIDE SEQUENCE [LARGE SCALE GENOMIC DNA]</scope>
    <source>
        <strain evidence="2 3">ATCC MYA-3509</strain>
    </source>
</reference>
<dbReference type="AlphaFoldDB" id="A0AAW2ZGG6"/>
<feature type="compositionally biased region" description="Acidic residues" evidence="1">
    <location>
        <begin position="58"/>
        <end position="90"/>
    </location>
</feature>
<evidence type="ECO:0000256" key="1">
    <source>
        <dbReference type="SAM" id="MobiDB-lite"/>
    </source>
</evidence>